<keyword evidence="2" id="KW-0863">Zinc-finger</keyword>
<dbReference type="GO" id="GO:0000795">
    <property type="term" value="C:synaptonemal complex"/>
    <property type="evidence" value="ECO:0007669"/>
    <property type="project" value="InterPro"/>
</dbReference>
<gene>
    <name evidence="6" type="ORF">D623_10003975</name>
</gene>
<proteinExistence type="predicted"/>
<sequence>MEPATEARALGQNPRIPPGTLRGFISESGTSLYIMSLCDDMLLCNYRKCRIKLSGYAWVTACSHIFCDQHGSGEFSRSPAICPACNSTLSGKLDIVRTELSPSEEYKAMVLAGLRPEIVLDISSRALAFWTYQVHQERLYQEYKFSKAEGHLKQMEKIYTQQIQSKDVELTSMKGEVTSMKKVLEEYKKKFSDISEKLMERNRQYQKLQGLYDSLRLRNITIANQEGNFEPSMISNSGIFGFPLGNKSKFPLDSTPVQNQGGGDGDFQFRPFFMGSPTAPEPSSNFFSFASPSHELEQQQVSSRAFKVKRI</sequence>
<dbReference type="InterPro" id="IPR001841">
    <property type="entry name" value="Znf_RING"/>
</dbReference>
<name>S7PBZ0_MYOBR</name>
<dbReference type="PANTHER" id="PTHR14305:SF0">
    <property type="entry name" value="E3 UBIQUITIN-PROTEIN LIGASE CCNB1IP1"/>
    <property type="match status" value="1"/>
</dbReference>
<dbReference type="AlphaFoldDB" id="S7PBZ0"/>
<evidence type="ECO:0000256" key="4">
    <source>
        <dbReference type="SAM" id="Coils"/>
    </source>
</evidence>
<evidence type="ECO:0000256" key="1">
    <source>
        <dbReference type="ARBA" id="ARBA00022723"/>
    </source>
</evidence>
<evidence type="ECO:0000259" key="5">
    <source>
        <dbReference type="Pfam" id="PF14634"/>
    </source>
</evidence>
<accession>S7PBZ0</accession>
<dbReference type="Pfam" id="PF14634">
    <property type="entry name" value="zf-RING_5"/>
    <property type="match status" value="1"/>
</dbReference>
<dbReference type="GO" id="GO:0008270">
    <property type="term" value="F:zinc ion binding"/>
    <property type="evidence" value="ECO:0007669"/>
    <property type="project" value="UniProtKB-KW"/>
</dbReference>
<dbReference type="Proteomes" id="UP000052978">
    <property type="component" value="Unassembled WGS sequence"/>
</dbReference>
<organism evidence="6 7">
    <name type="scientific">Myotis brandtii</name>
    <name type="common">Brandt's bat</name>
    <dbReference type="NCBI Taxonomy" id="109478"/>
    <lineage>
        <taxon>Eukaryota</taxon>
        <taxon>Metazoa</taxon>
        <taxon>Chordata</taxon>
        <taxon>Craniata</taxon>
        <taxon>Vertebrata</taxon>
        <taxon>Euteleostomi</taxon>
        <taxon>Mammalia</taxon>
        <taxon>Eutheria</taxon>
        <taxon>Laurasiatheria</taxon>
        <taxon>Chiroptera</taxon>
        <taxon>Yangochiroptera</taxon>
        <taxon>Vespertilionidae</taxon>
        <taxon>Myotis</taxon>
    </lineage>
</organism>
<evidence type="ECO:0000256" key="2">
    <source>
        <dbReference type="ARBA" id="ARBA00022771"/>
    </source>
</evidence>
<reference evidence="6 7" key="1">
    <citation type="journal article" date="2013" name="Nat. Commun.">
        <title>Genome analysis reveals insights into physiology and longevity of the Brandt's bat Myotis brandtii.</title>
        <authorList>
            <person name="Seim I."/>
            <person name="Fang X."/>
            <person name="Xiong Z."/>
            <person name="Lobanov A.V."/>
            <person name="Huang Z."/>
            <person name="Ma S."/>
            <person name="Feng Y."/>
            <person name="Turanov A.A."/>
            <person name="Zhu Y."/>
            <person name="Lenz T.L."/>
            <person name="Gerashchenko M.V."/>
            <person name="Fan D."/>
            <person name="Hee Yim S."/>
            <person name="Yao X."/>
            <person name="Jordan D."/>
            <person name="Xiong Y."/>
            <person name="Ma Y."/>
            <person name="Lyapunov A.N."/>
            <person name="Chen G."/>
            <person name="Kulakova O.I."/>
            <person name="Sun Y."/>
            <person name="Lee S.G."/>
            <person name="Bronson R.T."/>
            <person name="Moskalev A.A."/>
            <person name="Sunyaev S.R."/>
            <person name="Zhang G."/>
            <person name="Krogh A."/>
            <person name="Wang J."/>
            <person name="Gladyshev V.N."/>
        </authorList>
    </citation>
    <scope>NUCLEOTIDE SEQUENCE [LARGE SCALE GENOMIC DNA]</scope>
</reference>
<dbReference type="GO" id="GO:0007131">
    <property type="term" value="P:reciprocal meiotic recombination"/>
    <property type="evidence" value="ECO:0007669"/>
    <property type="project" value="InterPro"/>
</dbReference>
<feature type="domain" description="RING-type" evidence="5">
    <location>
        <begin position="44"/>
        <end position="86"/>
    </location>
</feature>
<protein>
    <submittedName>
        <fullName evidence="6">E3 ubiquitin-protein ligase CCNB1IP1</fullName>
    </submittedName>
</protein>
<evidence type="ECO:0000313" key="6">
    <source>
        <dbReference type="EMBL" id="EPQ07738.1"/>
    </source>
</evidence>
<keyword evidence="4" id="KW-0175">Coiled coil</keyword>
<dbReference type="EMBL" id="KE162312">
    <property type="protein sequence ID" value="EPQ07738.1"/>
    <property type="molecule type" value="Genomic_DNA"/>
</dbReference>
<keyword evidence="3" id="KW-0862">Zinc</keyword>
<dbReference type="PANTHER" id="PTHR14305">
    <property type="entry name" value="E3 UBIQUITIN-PROTEIN LIGASE CCNB1IP1"/>
    <property type="match status" value="1"/>
</dbReference>
<feature type="coiled-coil region" evidence="4">
    <location>
        <begin position="170"/>
        <end position="204"/>
    </location>
</feature>
<dbReference type="eggNOG" id="ENOG502RMFV">
    <property type="taxonomic scope" value="Eukaryota"/>
</dbReference>
<keyword evidence="7" id="KW-1185">Reference proteome</keyword>
<dbReference type="GO" id="GO:0061630">
    <property type="term" value="F:ubiquitin protein ligase activity"/>
    <property type="evidence" value="ECO:0007669"/>
    <property type="project" value="InterPro"/>
</dbReference>
<keyword evidence="1" id="KW-0479">Metal-binding</keyword>
<dbReference type="InterPro" id="IPR042448">
    <property type="entry name" value="CCNB1IP1"/>
</dbReference>
<evidence type="ECO:0000256" key="3">
    <source>
        <dbReference type="ARBA" id="ARBA00022833"/>
    </source>
</evidence>
<evidence type="ECO:0000313" key="7">
    <source>
        <dbReference type="Proteomes" id="UP000052978"/>
    </source>
</evidence>